<dbReference type="SMART" id="SM00368">
    <property type="entry name" value="LRR_RI"/>
    <property type="match status" value="2"/>
</dbReference>
<evidence type="ECO:0000256" key="2">
    <source>
        <dbReference type="ARBA" id="ARBA00022737"/>
    </source>
</evidence>
<organism evidence="3 4">
    <name type="scientific">Salarias fasciatus</name>
    <name type="common">Jewelled blenny</name>
    <name type="synonym">Blennius fasciatus</name>
    <dbReference type="NCBI Taxonomy" id="181472"/>
    <lineage>
        <taxon>Eukaryota</taxon>
        <taxon>Metazoa</taxon>
        <taxon>Chordata</taxon>
        <taxon>Craniata</taxon>
        <taxon>Vertebrata</taxon>
        <taxon>Euteleostomi</taxon>
        <taxon>Actinopterygii</taxon>
        <taxon>Neopterygii</taxon>
        <taxon>Teleostei</taxon>
        <taxon>Neoteleostei</taxon>
        <taxon>Acanthomorphata</taxon>
        <taxon>Ovalentaria</taxon>
        <taxon>Blenniimorphae</taxon>
        <taxon>Blenniiformes</taxon>
        <taxon>Blennioidei</taxon>
        <taxon>Blenniidae</taxon>
        <taxon>Salariinae</taxon>
        <taxon>Salarias</taxon>
    </lineage>
</organism>
<name>A0A672HLF0_SALFA</name>
<sequence>MESPHCKLEALSLSGCLVSEEGCASLVSAVRSKSSRLRELDLSYNHPGASGVEKLFAAVKDPHCSLETLRFKHDCEIIPSTLSSSHLSNLSIEHCKILTFSPLFHFIWHTCQQCL</sequence>
<accession>A0A672HLF0</accession>
<dbReference type="Proteomes" id="UP000472267">
    <property type="component" value="Chromosome 23"/>
</dbReference>
<dbReference type="InParanoid" id="A0A672HLF0"/>
<protein>
    <recommendedName>
        <fullName evidence="5">SPRY-associated domain-containing protein</fullName>
    </recommendedName>
</protein>
<dbReference type="PANTHER" id="PTHR24106">
    <property type="entry name" value="NACHT, LRR AND CARD DOMAINS-CONTAINING"/>
    <property type="match status" value="1"/>
</dbReference>
<dbReference type="AlphaFoldDB" id="A0A672HLF0"/>
<evidence type="ECO:0008006" key="5">
    <source>
        <dbReference type="Google" id="ProtNLM"/>
    </source>
</evidence>
<dbReference type="InterPro" id="IPR051261">
    <property type="entry name" value="NLR"/>
</dbReference>
<keyword evidence="2" id="KW-0677">Repeat</keyword>
<dbReference type="InterPro" id="IPR032675">
    <property type="entry name" value="LRR_dom_sf"/>
</dbReference>
<dbReference type="SUPFAM" id="SSF52047">
    <property type="entry name" value="RNI-like"/>
    <property type="match status" value="1"/>
</dbReference>
<reference evidence="3" key="3">
    <citation type="submission" date="2025-09" db="UniProtKB">
        <authorList>
            <consortium name="Ensembl"/>
        </authorList>
    </citation>
    <scope>IDENTIFICATION</scope>
</reference>
<evidence type="ECO:0000256" key="1">
    <source>
        <dbReference type="ARBA" id="ARBA00022614"/>
    </source>
</evidence>
<dbReference type="OMA" id="SPPRIRM"/>
<evidence type="ECO:0000313" key="4">
    <source>
        <dbReference type="Proteomes" id="UP000472267"/>
    </source>
</evidence>
<keyword evidence="4" id="KW-1185">Reference proteome</keyword>
<proteinExistence type="predicted"/>
<evidence type="ECO:0000313" key="3">
    <source>
        <dbReference type="Ensembl" id="ENSSFAP00005030056.1"/>
    </source>
</evidence>
<keyword evidence="1" id="KW-0433">Leucine-rich repeat</keyword>
<dbReference type="Ensembl" id="ENSSFAT00005031153.1">
    <property type="protein sequence ID" value="ENSSFAP00005030056.1"/>
    <property type="gene ID" value="ENSSFAG00005015257.1"/>
</dbReference>
<reference evidence="3" key="2">
    <citation type="submission" date="2025-08" db="UniProtKB">
        <authorList>
            <consortium name="Ensembl"/>
        </authorList>
    </citation>
    <scope>IDENTIFICATION</scope>
</reference>
<reference evidence="3" key="1">
    <citation type="submission" date="2019-06" db="EMBL/GenBank/DDBJ databases">
        <authorList>
            <consortium name="Wellcome Sanger Institute Data Sharing"/>
        </authorList>
    </citation>
    <scope>NUCLEOTIDE SEQUENCE [LARGE SCALE GENOMIC DNA]</scope>
</reference>
<dbReference type="Gene3D" id="3.80.10.10">
    <property type="entry name" value="Ribonuclease Inhibitor"/>
    <property type="match status" value="1"/>
</dbReference>